<dbReference type="RefSeq" id="XP_022576733.1">
    <property type="nucleotide sequence ID" value="XM_022727644.1"/>
</dbReference>
<accession>A0A1L9S4Z5</accession>
<name>A0A1L9S4Z5_9EURO</name>
<protein>
    <submittedName>
        <fullName evidence="1">Uncharacterized protein</fullName>
    </submittedName>
</protein>
<keyword evidence="2" id="KW-1185">Reference proteome</keyword>
<dbReference type="STRING" id="1073090.A0A1L9S4Z5"/>
<evidence type="ECO:0000313" key="2">
    <source>
        <dbReference type="Proteomes" id="UP000184188"/>
    </source>
</evidence>
<evidence type="ECO:0000313" key="1">
    <source>
        <dbReference type="EMBL" id="OJJ42223.1"/>
    </source>
</evidence>
<organism evidence="1 2">
    <name type="scientific">Penicilliopsis zonata CBS 506.65</name>
    <dbReference type="NCBI Taxonomy" id="1073090"/>
    <lineage>
        <taxon>Eukaryota</taxon>
        <taxon>Fungi</taxon>
        <taxon>Dikarya</taxon>
        <taxon>Ascomycota</taxon>
        <taxon>Pezizomycotina</taxon>
        <taxon>Eurotiomycetes</taxon>
        <taxon>Eurotiomycetidae</taxon>
        <taxon>Eurotiales</taxon>
        <taxon>Aspergillaceae</taxon>
        <taxon>Penicilliopsis</taxon>
    </lineage>
</organism>
<dbReference type="VEuPathDB" id="FungiDB:ASPZODRAFT_20676"/>
<dbReference type="OrthoDB" id="4510170at2759"/>
<dbReference type="Proteomes" id="UP000184188">
    <property type="component" value="Unassembled WGS sequence"/>
</dbReference>
<dbReference type="EMBL" id="KV878364">
    <property type="protein sequence ID" value="OJJ42223.1"/>
    <property type="molecule type" value="Genomic_DNA"/>
</dbReference>
<proteinExistence type="predicted"/>
<gene>
    <name evidence="1" type="ORF">ASPZODRAFT_20676</name>
</gene>
<sequence>MSRIKNQFIYTHENMEPLPDTDHQIGPNGEVIPLVDDAEEIPDAWELHTEQIPVSYFYKLRESNDTKHHVPIITAQVHFAPGIFEYTKMEKVVKPTMEEEKKPKNGTWGVLPKNKFKKVKKEGVCLIRGTNFAKLGSKNQSESKKVELNIEGRLAEDGTLVTVHPGSRTVLMNKMREFQQQNPNWDIKTLGGNWKDWEKVPNDPNLEEWQNQGIAFYMPKVDMTQVPASEQYIRIRNNDLEAMRSTGGVDKTGNYEQIYISKALVQKWMEATSNPRKFWVRNATGRPIYFTIDRKRGESAANWCFRYGRAIRSLGSGFGRCLNVDIPVYILPISKDYDKLMKEAVEYANDKIKSSTSGTKYKKNGVANILGETPKGEEYHQIGISPFGHYTTWIEKKHKEEWDEVRPSRPDNFKESGQIEALQTAIQEKKKTKEDLRTKDRTKTLVEIKLSAQKIINAQGQRTSTGAKQQKELMGISAPNLVQGCMGWPKGNDKVNECWPNSCTWIAEWLHRCAYSWGGLNNNPGSSQDVDNLIIGTYECNSIMTRYETSWQELVLRLGQTDPKSIQAYLTNEIFWGENDDDKVKWPEEWKGTRWLCRRLDYTLQVACWRPDIAPRLDVQFFPLQRSFFSRVESKIDQYILKWVLNGLDSTNEGRLIPGPTLKHNQAKGAVQPGDTTLPNLSRKRWQEELSEMAGSDEEYEKIRKGIKTDPSQVKSSGESGMNLEVQELDLKNTFGMESAEVFLKTAPGNTFLADGPVFEAKDATVPDGQVFRLLNDADGMESLAAGQIFEETSIQTAEPEESAPGAGNESIQKPAISTADGQKLEFSETMNLFGLISADVYALHSDSMTYLILKVPHLNSFLNLIPSLAGSSFDAIQLEDTTLTYCAVDDGTADMATELAITTTVLMSGPLTPVNTFLQDVLGQNRPRIVFSGMLSGRQDCLLRVPEPLGFRLQAELPEVSVTLFDVLTITHLGVDLMGTRRSRKGDYDFGYGFFGAGRVLSDVDVSWYIHKFQDLYGINILVESVWEDVLPGLDLESVELNASWKGTDVSSVTLDLTGCFALSEGTVALCGKYSKDNVELQGTLENCSLETLQNLYEKLFHTTVQTKTSHDVHFSQISLLISTKDGFTLTGAVTVDGHMSSAALIHLGPKGIKITGAIENLDIPNLPTVEAAGLDLSITKEAFKVQLTGMITVENKHRFDVSVFLVKSARGLEYTVYGGYQGGFFLRNVSQKLQGTFLDVELNRLAVCASNMDKPEADIPDLPYDIKKGFQIYGQAKLNTDIIQIKEPATLCAAYSSTEWLVAGSYPGRISLLEIVSGLSTALKDCGLESVSNAMDISIWNMTLSLAKSKKTSSASVFFTADTDWLIFKHIRLAASTDNFSLGLVCQDDILSLTPLKDTLSPYLKLEKTQAVIFLGPIDASAFPPMESITSPQWTRRRNGFAVSSTIRLDTSALRVIKGILKVEEINVAGMISDTGFMVAVGLKSINLFHDSVIMNGSFVVESNAGSGMFIGFQADFVLSFPSVSATPVQASAAMGLNLDNHGLQLRLAVPTAFPNLFGIEGLEISDLAVEATFDPAQEGLPSQFGFSGSLRLATINDLQSSINVRFSEGNPANSYLQGSIERFSVPQLIEVFARGITMPPAVSNIISHGGLDLRRLAIEIVPRDMLAVNNTPLKQRIYFEGDMSLMMSENAVWSAYAFIDISTSRFHILALMSPITVCKGSPSMFHIGRNDIGYTSNANNPAIPTPKQTGIDPDILNKGPIMLISTDAKSDPPVFISGNLQAFGVQMAIYTLVNKEGFTVRMNQHVADGTGNTFDLTADCRFASHINLNLDMNVKSFPGTIDISVGGNTQACSLADGHINLKLDAPWTTNQSSFNCRVQAYAYALNLRLDLPPLEVMISAADLSSLEQIARVVKDQFQACTLELMRQALGNKTIQEVIGFIEDHFGQAMRDRATFIRAVSELKGGLRMRDIVLPMLEGRHCTVQEAVDTVMGMGFSDSDVSALLKDTPFEHVWRFLRQ</sequence>
<dbReference type="GeneID" id="34614108"/>
<reference evidence="2" key="1">
    <citation type="journal article" date="2017" name="Genome Biol.">
        <title>Comparative genomics reveals high biological diversity and specific adaptations in the industrially and medically important fungal genus Aspergillus.</title>
        <authorList>
            <person name="de Vries R.P."/>
            <person name="Riley R."/>
            <person name="Wiebenga A."/>
            <person name="Aguilar-Osorio G."/>
            <person name="Amillis S."/>
            <person name="Uchima C.A."/>
            <person name="Anderluh G."/>
            <person name="Asadollahi M."/>
            <person name="Askin M."/>
            <person name="Barry K."/>
            <person name="Battaglia E."/>
            <person name="Bayram O."/>
            <person name="Benocci T."/>
            <person name="Braus-Stromeyer S.A."/>
            <person name="Caldana C."/>
            <person name="Canovas D."/>
            <person name="Cerqueira G.C."/>
            <person name="Chen F."/>
            <person name="Chen W."/>
            <person name="Choi C."/>
            <person name="Clum A."/>
            <person name="Dos Santos R.A."/>
            <person name="Damasio A.R."/>
            <person name="Diallinas G."/>
            <person name="Emri T."/>
            <person name="Fekete E."/>
            <person name="Flipphi M."/>
            <person name="Freyberg S."/>
            <person name="Gallo A."/>
            <person name="Gournas C."/>
            <person name="Habgood R."/>
            <person name="Hainaut M."/>
            <person name="Harispe M.L."/>
            <person name="Henrissat B."/>
            <person name="Hilden K.S."/>
            <person name="Hope R."/>
            <person name="Hossain A."/>
            <person name="Karabika E."/>
            <person name="Karaffa L."/>
            <person name="Karanyi Z."/>
            <person name="Krasevec N."/>
            <person name="Kuo A."/>
            <person name="Kusch H."/>
            <person name="LaButti K."/>
            <person name="Lagendijk E.L."/>
            <person name="Lapidus A."/>
            <person name="Levasseur A."/>
            <person name="Lindquist E."/>
            <person name="Lipzen A."/>
            <person name="Logrieco A.F."/>
            <person name="MacCabe A."/>
            <person name="Maekelae M.R."/>
            <person name="Malavazi I."/>
            <person name="Melin P."/>
            <person name="Meyer V."/>
            <person name="Mielnichuk N."/>
            <person name="Miskei M."/>
            <person name="Molnar A.P."/>
            <person name="Mule G."/>
            <person name="Ngan C.Y."/>
            <person name="Orejas M."/>
            <person name="Orosz E."/>
            <person name="Ouedraogo J.P."/>
            <person name="Overkamp K.M."/>
            <person name="Park H.-S."/>
            <person name="Perrone G."/>
            <person name="Piumi F."/>
            <person name="Punt P.J."/>
            <person name="Ram A.F."/>
            <person name="Ramon A."/>
            <person name="Rauscher S."/>
            <person name="Record E."/>
            <person name="Riano-Pachon D.M."/>
            <person name="Robert V."/>
            <person name="Roehrig J."/>
            <person name="Ruller R."/>
            <person name="Salamov A."/>
            <person name="Salih N.S."/>
            <person name="Samson R.A."/>
            <person name="Sandor E."/>
            <person name="Sanguinetti M."/>
            <person name="Schuetze T."/>
            <person name="Sepcic K."/>
            <person name="Shelest E."/>
            <person name="Sherlock G."/>
            <person name="Sophianopoulou V."/>
            <person name="Squina F.M."/>
            <person name="Sun H."/>
            <person name="Susca A."/>
            <person name="Todd R.B."/>
            <person name="Tsang A."/>
            <person name="Unkles S.E."/>
            <person name="van de Wiele N."/>
            <person name="van Rossen-Uffink D."/>
            <person name="Oliveira J.V."/>
            <person name="Vesth T.C."/>
            <person name="Visser J."/>
            <person name="Yu J.-H."/>
            <person name="Zhou M."/>
            <person name="Andersen M.R."/>
            <person name="Archer D.B."/>
            <person name="Baker S.E."/>
            <person name="Benoit I."/>
            <person name="Brakhage A.A."/>
            <person name="Braus G.H."/>
            <person name="Fischer R."/>
            <person name="Frisvad J.C."/>
            <person name="Goldman G.H."/>
            <person name="Houbraken J."/>
            <person name="Oakley B."/>
            <person name="Pocsi I."/>
            <person name="Scazzocchio C."/>
            <person name="Seiboth B."/>
            <person name="vanKuyk P.A."/>
            <person name="Wortman J."/>
            <person name="Dyer P.S."/>
            <person name="Grigoriev I.V."/>
        </authorList>
    </citation>
    <scope>NUCLEOTIDE SEQUENCE [LARGE SCALE GENOMIC DNA]</scope>
    <source>
        <strain evidence="2">CBS 506.65</strain>
    </source>
</reference>